<keyword evidence="5 7" id="KW-1133">Transmembrane helix</keyword>
<dbReference type="InterPro" id="IPR039309">
    <property type="entry name" value="BT1"/>
</dbReference>
<evidence type="ECO:0000313" key="8">
    <source>
        <dbReference type="EMBL" id="EWM29128.1"/>
    </source>
</evidence>
<keyword evidence="4 7" id="KW-0812">Transmembrane</keyword>
<dbReference type="Gene3D" id="1.20.1250.20">
    <property type="entry name" value="MFS general substrate transporter like domains"/>
    <property type="match status" value="1"/>
</dbReference>
<evidence type="ECO:0000256" key="6">
    <source>
        <dbReference type="ARBA" id="ARBA00023136"/>
    </source>
</evidence>
<feature type="transmembrane region" description="Helical" evidence="7">
    <location>
        <begin position="97"/>
        <end position="116"/>
    </location>
</feature>
<dbReference type="InterPro" id="IPR036259">
    <property type="entry name" value="MFS_trans_sf"/>
</dbReference>
<dbReference type="Pfam" id="PF03092">
    <property type="entry name" value="BT1"/>
    <property type="match status" value="1"/>
</dbReference>
<evidence type="ECO:0000256" key="2">
    <source>
        <dbReference type="ARBA" id="ARBA00007015"/>
    </source>
</evidence>
<organism evidence="8 9">
    <name type="scientific">Nannochloropsis gaditana</name>
    <dbReference type="NCBI Taxonomy" id="72520"/>
    <lineage>
        <taxon>Eukaryota</taxon>
        <taxon>Sar</taxon>
        <taxon>Stramenopiles</taxon>
        <taxon>Ochrophyta</taxon>
        <taxon>Eustigmatophyceae</taxon>
        <taxon>Eustigmatales</taxon>
        <taxon>Monodopsidaceae</taxon>
        <taxon>Nannochloropsis</taxon>
    </lineage>
</organism>
<sequence>MIGLQHHSSLAPTDAAIILPQGPRLCSEIWSAGQNEQRHIYEEVIDEEDYWTNMGKAHNIGLCLVYALVGFVPSFLSTPLAVYLVRSLNAHPVIQNQVMICTSLPWAFKFFLGFTSDAMPLCGERRRPYILFGVLLWGSSLVCLGLLDTPSAPTLGIGLCISTMGMVMCDTISDAMIVERSTKEDEDDHGHLQSLVYTVRFGFAVLGSVLGSVVYNETWTYSLSFEKIMCLTGLAPLLVLLPSISFLKDMHRSLTGMAAGGVGIDDRPSVSHQLQQIWETVTLRVVFQPMTFIFIYNLFQVPNVSWNSFLQLTLDFTPVMLGALSFGGRLMTFVGILIYKRYFLRSSWRSVYIFSTCLLAVLSVLQLLLIFHINEYLGISNFLFSLGDDVMTAFISGMQFLPLTIVYMKLCPGGSEGATYSMLTTFSNLALIVGNSLGSLLSLIWDVSNSALRRGDLRGLWRLTVLTSCVSPAPLMLLFLLPMDREQENKMRDRAGANKCAGPGITGIKTLRAASAFLIRIALVV</sequence>
<accession>W7U054</accession>
<feature type="transmembrane region" description="Helical" evidence="7">
    <location>
        <begin position="391"/>
        <end position="410"/>
    </location>
</feature>
<feature type="transmembrane region" description="Helical" evidence="7">
    <location>
        <begin position="351"/>
        <end position="371"/>
    </location>
</feature>
<dbReference type="PANTHER" id="PTHR31585">
    <property type="entry name" value="FOLATE-BIOPTERIN TRANSPORTER 1, CHLOROPLASTIC"/>
    <property type="match status" value="1"/>
</dbReference>
<feature type="transmembrane region" description="Helical" evidence="7">
    <location>
        <begin position="194"/>
        <end position="216"/>
    </location>
</feature>
<evidence type="ECO:0000256" key="3">
    <source>
        <dbReference type="ARBA" id="ARBA00022448"/>
    </source>
</evidence>
<feature type="transmembrane region" description="Helical" evidence="7">
    <location>
        <begin position="228"/>
        <end position="247"/>
    </location>
</feature>
<feature type="transmembrane region" description="Helical" evidence="7">
    <location>
        <begin position="422"/>
        <end position="445"/>
    </location>
</feature>
<evidence type="ECO:0000256" key="4">
    <source>
        <dbReference type="ARBA" id="ARBA00022692"/>
    </source>
</evidence>
<dbReference type="SUPFAM" id="SSF103473">
    <property type="entry name" value="MFS general substrate transporter"/>
    <property type="match status" value="1"/>
</dbReference>
<comment type="subcellular location">
    <subcellularLocation>
        <location evidence="1">Membrane</location>
        <topology evidence="1">Multi-pass membrane protein</topology>
    </subcellularLocation>
</comment>
<dbReference type="PANTHER" id="PTHR31585:SF5">
    <property type="entry name" value="RNA-BINDING S4 DOMAIN-CONTAINING PROTEIN"/>
    <property type="match status" value="1"/>
</dbReference>
<comment type="caution">
    <text evidence="8">The sequence shown here is derived from an EMBL/GenBank/DDBJ whole genome shotgun (WGS) entry which is preliminary data.</text>
</comment>
<reference evidence="8 9" key="1">
    <citation type="journal article" date="2014" name="Mol. Plant">
        <title>Chromosome Scale Genome Assembly and Transcriptome Profiling of Nannochloropsis gaditana in Nitrogen Depletion.</title>
        <authorList>
            <person name="Corteggiani Carpinelli E."/>
            <person name="Telatin A."/>
            <person name="Vitulo N."/>
            <person name="Forcato C."/>
            <person name="D'Angelo M."/>
            <person name="Schiavon R."/>
            <person name="Vezzi A."/>
            <person name="Giacometti G.M."/>
            <person name="Morosinotto T."/>
            <person name="Valle G."/>
        </authorList>
    </citation>
    <scope>NUCLEOTIDE SEQUENCE [LARGE SCALE GENOMIC DNA]</scope>
    <source>
        <strain evidence="8 9">B-31</strain>
    </source>
</reference>
<feature type="transmembrane region" description="Helical" evidence="7">
    <location>
        <begin position="63"/>
        <end position="85"/>
    </location>
</feature>
<dbReference type="AlphaFoldDB" id="W7U054"/>
<evidence type="ECO:0000256" key="7">
    <source>
        <dbReference type="SAM" id="Phobius"/>
    </source>
</evidence>
<keyword evidence="6 7" id="KW-0472">Membrane</keyword>
<evidence type="ECO:0000313" key="9">
    <source>
        <dbReference type="Proteomes" id="UP000019335"/>
    </source>
</evidence>
<proteinExistence type="inferred from homology"/>
<feature type="transmembrane region" description="Helical" evidence="7">
    <location>
        <begin position="319"/>
        <end position="339"/>
    </location>
</feature>
<dbReference type="Proteomes" id="UP000019335">
    <property type="component" value="Chromosome 3"/>
</dbReference>
<keyword evidence="9" id="KW-1185">Reference proteome</keyword>
<keyword evidence="3" id="KW-0813">Transport</keyword>
<evidence type="ECO:0000256" key="1">
    <source>
        <dbReference type="ARBA" id="ARBA00004141"/>
    </source>
</evidence>
<feature type="transmembrane region" description="Helical" evidence="7">
    <location>
        <begin position="460"/>
        <end position="481"/>
    </location>
</feature>
<comment type="similarity">
    <text evidence="2">Belongs to the major facilitator superfamily. Folate-biopterin transporter (TC 2.A.71) family.</text>
</comment>
<dbReference type="OrthoDB" id="754047at2759"/>
<gene>
    <name evidence="8" type="ORF">Naga_100007g116</name>
</gene>
<protein>
    <submittedName>
        <fullName evidence="8">Folate biopterin transporter</fullName>
    </submittedName>
</protein>
<dbReference type="GO" id="GO:0016020">
    <property type="term" value="C:membrane"/>
    <property type="evidence" value="ECO:0007669"/>
    <property type="project" value="UniProtKB-SubCell"/>
</dbReference>
<name>W7U054_9STRA</name>
<feature type="transmembrane region" description="Helical" evidence="7">
    <location>
        <begin position="128"/>
        <end position="147"/>
    </location>
</feature>
<dbReference type="EMBL" id="AZIL01000177">
    <property type="protein sequence ID" value="EWM29128.1"/>
    <property type="molecule type" value="Genomic_DNA"/>
</dbReference>
<evidence type="ECO:0000256" key="5">
    <source>
        <dbReference type="ARBA" id="ARBA00022989"/>
    </source>
</evidence>